<dbReference type="EMBL" id="JACICA010000003">
    <property type="protein sequence ID" value="MBB3702393.1"/>
    <property type="molecule type" value="Genomic_DNA"/>
</dbReference>
<protein>
    <submittedName>
        <fullName evidence="1">Uncharacterized protein</fullName>
    </submittedName>
</protein>
<dbReference type="AlphaFoldDB" id="A0A7W5UE43"/>
<sequence length="44" mass="5475">MVVIASRKNTESFSERPNKNTKIYNERIEEYRFIPELRWYCLYS</sequence>
<proteinExistence type="predicted"/>
<reference evidence="1 2" key="1">
    <citation type="submission" date="2020-08" db="EMBL/GenBank/DDBJ databases">
        <title>Genomic Encyclopedia of Type Strains, Phase IV (KMG-IV): sequencing the most valuable type-strain genomes for metagenomic binning, comparative biology and taxonomic classification.</title>
        <authorList>
            <person name="Goeker M."/>
        </authorList>
    </citation>
    <scope>NUCLEOTIDE SEQUENCE [LARGE SCALE GENOMIC DNA]</scope>
    <source>
        <strain evidence="1 2">DSM 22548</strain>
    </source>
</reference>
<evidence type="ECO:0000313" key="1">
    <source>
        <dbReference type="EMBL" id="MBB3702393.1"/>
    </source>
</evidence>
<gene>
    <name evidence="1" type="ORF">FHS60_000851</name>
</gene>
<name>A0A7W5UE43_9BACT</name>
<dbReference type="Proteomes" id="UP000541425">
    <property type="component" value="Unassembled WGS sequence"/>
</dbReference>
<comment type="caution">
    <text evidence="1">The sequence shown here is derived from an EMBL/GenBank/DDBJ whole genome shotgun (WGS) entry which is preliminary data.</text>
</comment>
<organism evidence="1 2">
    <name type="scientific">Alloprevotella rava</name>
    <dbReference type="NCBI Taxonomy" id="671218"/>
    <lineage>
        <taxon>Bacteria</taxon>
        <taxon>Pseudomonadati</taxon>
        <taxon>Bacteroidota</taxon>
        <taxon>Bacteroidia</taxon>
        <taxon>Bacteroidales</taxon>
        <taxon>Prevotellaceae</taxon>
        <taxon>Alloprevotella</taxon>
    </lineage>
</organism>
<accession>A0A7W5UE43</accession>
<evidence type="ECO:0000313" key="2">
    <source>
        <dbReference type="Proteomes" id="UP000541425"/>
    </source>
</evidence>